<dbReference type="Gene3D" id="3.30.70.1320">
    <property type="entry name" value="Multidrug efflux transporter AcrB pore domain like"/>
    <property type="match status" value="1"/>
</dbReference>
<dbReference type="Proteomes" id="UP001143349">
    <property type="component" value="Unassembled WGS sequence"/>
</dbReference>
<evidence type="ECO:0000313" key="3">
    <source>
        <dbReference type="Proteomes" id="UP001143349"/>
    </source>
</evidence>
<keyword evidence="1" id="KW-0812">Transmembrane</keyword>
<dbReference type="GO" id="GO:0005886">
    <property type="term" value="C:plasma membrane"/>
    <property type="evidence" value="ECO:0007669"/>
    <property type="project" value="TreeGrafter"/>
</dbReference>
<reference evidence="2" key="2">
    <citation type="submission" date="2023-01" db="EMBL/GenBank/DDBJ databases">
        <authorList>
            <person name="Sun Q."/>
            <person name="Evtushenko L."/>
        </authorList>
    </citation>
    <scope>NUCLEOTIDE SEQUENCE</scope>
    <source>
        <strain evidence="2">VKM B-2222</strain>
    </source>
</reference>
<reference evidence="2" key="1">
    <citation type="journal article" date="2014" name="Int. J. Syst. Evol. Microbiol.">
        <title>Complete genome sequence of Corynebacterium casei LMG S-19264T (=DSM 44701T), isolated from a smear-ripened cheese.</title>
        <authorList>
            <consortium name="US DOE Joint Genome Institute (JGI-PGF)"/>
            <person name="Walter F."/>
            <person name="Albersmeier A."/>
            <person name="Kalinowski J."/>
            <person name="Ruckert C."/>
        </authorList>
    </citation>
    <scope>NUCLEOTIDE SEQUENCE</scope>
    <source>
        <strain evidence="2">VKM B-2222</strain>
    </source>
</reference>
<dbReference type="Pfam" id="PF00873">
    <property type="entry name" value="ACR_tran"/>
    <property type="match status" value="1"/>
</dbReference>
<dbReference type="EMBL" id="BSFH01000083">
    <property type="protein sequence ID" value="GLK65317.1"/>
    <property type="molecule type" value="Genomic_DNA"/>
</dbReference>
<keyword evidence="1" id="KW-1133">Transmembrane helix</keyword>
<name>A0AAD3P0G4_9RHOB</name>
<sequence length="105" mass="11119">MPLGITLSKVTDQSVNIQSAVSEFILKFAMALAVVMGVSFLSLGWRVGIIVAAAVPLTLAIVFIVMMATGRDFDRITLGALILSLGLLVDDAIIAIETMCIIPKL</sequence>
<organism evidence="2 3">
    <name type="scientific">Paracoccus kondratievae</name>
    <dbReference type="NCBI Taxonomy" id="135740"/>
    <lineage>
        <taxon>Bacteria</taxon>
        <taxon>Pseudomonadati</taxon>
        <taxon>Pseudomonadota</taxon>
        <taxon>Alphaproteobacteria</taxon>
        <taxon>Rhodobacterales</taxon>
        <taxon>Paracoccaceae</taxon>
        <taxon>Paracoccus</taxon>
    </lineage>
</organism>
<dbReference type="PANTHER" id="PTHR32063">
    <property type="match status" value="1"/>
</dbReference>
<keyword evidence="3" id="KW-1185">Reference proteome</keyword>
<dbReference type="SUPFAM" id="SSF82866">
    <property type="entry name" value="Multidrug efflux transporter AcrB transmembrane domain"/>
    <property type="match status" value="1"/>
</dbReference>
<dbReference type="AlphaFoldDB" id="A0AAD3P0G4"/>
<dbReference type="Gene3D" id="1.20.1640.10">
    <property type="entry name" value="Multidrug efflux transporter AcrB transmembrane domain"/>
    <property type="match status" value="1"/>
</dbReference>
<evidence type="ECO:0000313" key="2">
    <source>
        <dbReference type="EMBL" id="GLK65317.1"/>
    </source>
</evidence>
<accession>A0AAD3P0G4</accession>
<feature type="transmembrane region" description="Helical" evidence="1">
    <location>
        <begin position="76"/>
        <end position="96"/>
    </location>
</feature>
<evidence type="ECO:0000256" key="1">
    <source>
        <dbReference type="SAM" id="Phobius"/>
    </source>
</evidence>
<gene>
    <name evidence="2" type="ORF">GCM10017635_27910</name>
</gene>
<dbReference type="GO" id="GO:0042910">
    <property type="term" value="F:xenobiotic transmembrane transporter activity"/>
    <property type="evidence" value="ECO:0007669"/>
    <property type="project" value="TreeGrafter"/>
</dbReference>
<evidence type="ECO:0008006" key="4">
    <source>
        <dbReference type="Google" id="ProtNLM"/>
    </source>
</evidence>
<dbReference type="PANTHER" id="PTHR32063:SF18">
    <property type="entry name" value="CATION EFFLUX SYSTEM PROTEIN"/>
    <property type="match status" value="1"/>
</dbReference>
<dbReference type="InterPro" id="IPR001036">
    <property type="entry name" value="Acrflvin-R"/>
</dbReference>
<feature type="transmembrane region" description="Helical" evidence="1">
    <location>
        <begin position="50"/>
        <end position="70"/>
    </location>
</feature>
<comment type="caution">
    <text evidence="2">The sequence shown here is derived from an EMBL/GenBank/DDBJ whole genome shotgun (WGS) entry which is preliminary data.</text>
</comment>
<proteinExistence type="predicted"/>
<keyword evidence="1" id="KW-0472">Membrane</keyword>
<protein>
    <recommendedName>
        <fullName evidence="4">AcrB/AcrD/AcrF family protein</fullName>
    </recommendedName>
</protein>
<dbReference type="RefSeq" id="WP_271180057.1">
    <property type="nucleotide sequence ID" value="NZ_BSFH01000083.1"/>
</dbReference>
<feature type="transmembrane region" description="Helical" evidence="1">
    <location>
        <begin position="24"/>
        <end position="43"/>
    </location>
</feature>
<dbReference type="PRINTS" id="PR00702">
    <property type="entry name" value="ACRIFLAVINRP"/>
</dbReference>